<name>A0A7S0ATH5_9DINO</name>
<accession>A0A7S0ATH5</accession>
<dbReference type="EMBL" id="HBEG01035543">
    <property type="protein sequence ID" value="CAD8374180.1"/>
    <property type="molecule type" value="Transcribed_RNA"/>
</dbReference>
<reference evidence="2" key="1">
    <citation type="submission" date="2021-01" db="EMBL/GenBank/DDBJ databases">
        <authorList>
            <person name="Corre E."/>
            <person name="Pelletier E."/>
            <person name="Niang G."/>
            <person name="Scheremetjew M."/>
            <person name="Finn R."/>
            <person name="Kale V."/>
            <person name="Holt S."/>
            <person name="Cochrane G."/>
            <person name="Meng A."/>
            <person name="Brown T."/>
            <person name="Cohen L."/>
        </authorList>
    </citation>
    <scope>NUCLEOTIDE SEQUENCE</scope>
    <source>
        <strain evidence="2">Pbaha01</strain>
    </source>
</reference>
<sequence>MAAAAGCDPAVIMEAAGIASLGSATGSTGAAALAAAPVAAGAAVAVAPEEAWRAMAGLEEQLARCSDAGEKPEVRQAAGVLRQMLLTVVHGNNPALLQFTQAAVPDLSTIWAYEPTREHLRGLLAADAAGSGGEANAGSSSAAAGGATASSSDP</sequence>
<protein>
    <submittedName>
        <fullName evidence="2">Uncharacterized protein</fullName>
    </submittedName>
</protein>
<gene>
    <name evidence="2" type="ORF">PBAH0796_LOCUS21713</name>
</gene>
<dbReference type="AlphaFoldDB" id="A0A7S0ATH5"/>
<organism evidence="2">
    <name type="scientific">Pyrodinium bahamense</name>
    <dbReference type="NCBI Taxonomy" id="73915"/>
    <lineage>
        <taxon>Eukaryota</taxon>
        <taxon>Sar</taxon>
        <taxon>Alveolata</taxon>
        <taxon>Dinophyceae</taxon>
        <taxon>Gonyaulacales</taxon>
        <taxon>Pyrocystaceae</taxon>
        <taxon>Pyrodinium</taxon>
    </lineage>
</organism>
<feature type="region of interest" description="Disordered" evidence="1">
    <location>
        <begin position="130"/>
        <end position="154"/>
    </location>
</feature>
<feature type="compositionally biased region" description="Low complexity" evidence="1">
    <location>
        <begin position="136"/>
        <end position="154"/>
    </location>
</feature>
<evidence type="ECO:0000256" key="1">
    <source>
        <dbReference type="SAM" id="MobiDB-lite"/>
    </source>
</evidence>
<proteinExistence type="predicted"/>
<evidence type="ECO:0000313" key="2">
    <source>
        <dbReference type="EMBL" id="CAD8374180.1"/>
    </source>
</evidence>